<feature type="compositionally biased region" description="Low complexity" evidence="1">
    <location>
        <begin position="98"/>
        <end position="123"/>
    </location>
</feature>
<dbReference type="RefSeq" id="WP_237055404.1">
    <property type="nucleotide sequence ID" value="NZ_JAKJPO010000008.1"/>
</dbReference>
<protein>
    <submittedName>
        <fullName evidence="2">Uncharacterized protein</fullName>
    </submittedName>
</protein>
<dbReference type="Proteomes" id="UP001430796">
    <property type="component" value="Unassembled WGS sequence"/>
</dbReference>
<evidence type="ECO:0000256" key="1">
    <source>
        <dbReference type="SAM" id="MobiDB-lite"/>
    </source>
</evidence>
<proteinExistence type="predicted"/>
<reference evidence="2" key="1">
    <citation type="submission" date="2022-01" db="EMBL/GenBank/DDBJ databases">
        <title>Lysobacter chinensis sp. nov., a bacterium isolated from cow dung compost.</title>
        <authorList>
            <person name="Liu Y."/>
        </authorList>
    </citation>
    <scope>NUCLEOTIDE SEQUENCE</scope>
    <source>
        <strain evidence="2">TLK-CK17</strain>
    </source>
</reference>
<feature type="region of interest" description="Disordered" evidence="1">
    <location>
        <begin position="83"/>
        <end position="133"/>
    </location>
</feature>
<gene>
    <name evidence="2" type="ORF">L3V18_12575</name>
</gene>
<evidence type="ECO:0000313" key="2">
    <source>
        <dbReference type="EMBL" id="MCF7222610.1"/>
    </source>
</evidence>
<sequence>MSAACHHCGCDDACGAKQHAILDALIANDIDRAIDLDLMTVEPCPRCKPSCHLPLIEARTARKRALEARERYRGRLARLQRLADEQKARRAPAPSPAFPDDAAGAPERPRSALPDAAAAALARAKARAAGRER</sequence>
<comment type="caution">
    <text evidence="2">The sequence shown here is derived from an EMBL/GenBank/DDBJ whole genome shotgun (WGS) entry which is preliminary data.</text>
</comment>
<evidence type="ECO:0000313" key="3">
    <source>
        <dbReference type="Proteomes" id="UP001430796"/>
    </source>
</evidence>
<feature type="compositionally biased region" description="Basic residues" evidence="1">
    <location>
        <begin position="124"/>
        <end position="133"/>
    </location>
</feature>
<dbReference type="EMBL" id="JAKJPO010000008">
    <property type="protein sequence ID" value="MCF7222610.1"/>
    <property type="molecule type" value="Genomic_DNA"/>
</dbReference>
<accession>A0ABS9HUR5</accession>
<reference evidence="2" key="2">
    <citation type="submission" date="2022-01" db="EMBL/GenBank/DDBJ databases">
        <authorList>
            <person name="Zhou L.Y."/>
        </authorList>
    </citation>
    <scope>NUCLEOTIDE SEQUENCE</scope>
    <source>
        <strain evidence="2">TLK-CK17</strain>
    </source>
</reference>
<organism evidence="2 3">
    <name type="scientific">Marilutibacter chinensis</name>
    <dbReference type="NCBI Taxonomy" id="2912247"/>
    <lineage>
        <taxon>Bacteria</taxon>
        <taxon>Pseudomonadati</taxon>
        <taxon>Pseudomonadota</taxon>
        <taxon>Gammaproteobacteria</taxon>
        <taxon>Lysobacterales</taxon>
        <taxon>Lysobacteraceae</taxon>
        <taxon>Marilutibacter</taxon>
    </lineage>
</organism>
<keyword evidence="3" id="KW-1185">Reference proteome</keyword>
<name>A0ABS9HUR5_9GAMM</name>